<keyword evidence="2" id="KW-1185">Reference proteome</keyword>
<name>A0A975AUJ8_9THEO</name>
<gene>
    <name evidence="1" type="ORF">ACETAC_07385</name>
</gene>
<reference evidence="1" key="1">
    <citation type="submission" date="2020-08" db="EMBL/GenBank/DDBJ databases">
        <title>Genomic insights into the carbon and energy metabolism of the first obligate autotrophic acetogenic bacterium Aceticella autotrophica gen. nov., sp. nov.</title>
        <authorList>
            <person name="Toshchakov S.V."/>
            <person name="Elcheninov A.G."/>
            <person name="Kublanov I.V."/>
            <person name="Frolov E.N."/>
            <person name="Lebedinsky A.V."/>
        </authorList>
    </citation>
    <scope>NUCLEOTIDE SEQUENCE</scope>
    <source>
        <strain evidence="1">3443-3Ac</strain>
    </source>
</reference>
<organism evidence="1 2">
    <name type="scientific">Aceticella autotrophica</name>
    <dbReference type="NCBI Taxonomy" id="2755338"/>
    <lineage>
        <taxon>Bacteria</taxon>
        <taxon>Bacillati</taxon>
        <taxon>Bacillota</taxon>
        <taxon>Clostridia</taxon>
        <taxon>Thermoanaerobacterales</taxon>
        <taxon>Thermoanaerobacteraceae</taxon>
        <taxon>Aceticella</taxon>
    </lineage>
</organism>
<sequence length="93" mass="10498">MSPAIDAIKESLKWGDITVVATDSDIADNNRTIKEKIADIKQRTTKSVIWMHFGEENSLQNIVNNNKDNIIPMIIDSRKNKVAIKNYKKGVSI</sequence>
<protein>
    <submittedName>
        <fullName evidence="1">Uncharacterized protein</fullName>
    </submittedName>
</protein>
<evidence type="ECO:0000313" key="2">
    <source>
        <dbReference type="Proteomes" id="UP000671913"/>
    </source>
</evidence>
<accession>A0A975AUJ8</accession>
<dbReference type="RefSeq" id="WP_284679398.1">
    <property type="nucleotide sequence ID" value="NZ_CP060096.1"/>
</dbReference>
<dbReference type="AlphaFoldDB" id="A0A975AUJ8"/>
<proteinExistence type="predicted"/>
<dbReference type="KEGG" id="aaut:ACETAC_07385"/>
<dbReference type="EMBL" id="CP060096">
    <property type="protein sequence ID" value="QSZ26717.1"/>
    <property type="molecule type" value="Genomic_DNA"/>
</dbReference>
<dbReference type="Proteomes" id="UP000671913">
    <property type="component" value="Chromosome"/>
</dbReference>
<evidence type="ECO:0000313" key="1">
    <source>
        <dbReference type="EMBL" id="QSZ26717.1"/>
    </source>
</evidence>